<dbReference type="AlphaFoldDB" id="A0A2K3QK32"/>
<reference evidence="2 3" key="1">
    <citation type="submission" date="2017-08" db="EMBL/GenBank/DDBJ databases">
        <title>Harnessing the power of phylogenomics to disentangle the directionality and signatures of interkingdom host jumping in the parasitic fungal genus Tolypocladium.</title>
        <authorList>
            <person name="Quandt C.A."/>
            <person name="Patterson W."/>
            <person name="Spatafora J.W."/>
        </authorList>
    </citation>
    <scope>NUCLEOTIDE SEQUENCE [LARGE SCALE GENOMIC DNA]</scope>
    <source>
        <strain evidence="2 3">CBS 113982</strain>
    </source>
</reference>
<protein>
    <submittedName>
        <fullName evidence="2">Uncharacterized protein</fullName>
    </submittedName>
</protein>
<feature type="region of interest" description="Disordered" evidence="1">
    <location>
        <begin position="1"/>
        <end position="55"/>
    </location>
</feature>
<feature type="compositionally biased region" description="Low complexity" evidence="1">
    <location>
        <begin position="1"/>
        <end position="10"/>
    </location>
</feature>
<sequence length="138" mass="14524">MASAPSATRTCARRRSSASATSAASATTRTSASSAAARASPTPSTASSARALKRTATAAPRLSIWAARGRTYSTKRKRIGRPTTSHGVPWVGPRVVVKQVLPRLLVSVSCYEGSAFDGVFWDRAQRVVMSGCRSVRLG</sequence>
<proteinExistence type="predicted"/>
<gene>
    <name evidence="2" type="ORF">TCAP_02157</name>
</gene>
<dbReference type="Proteomes" id="UP000236621">
    <property type="component" value="Unassembled WGS sequence"/>
</dbReference>
<organism evidence="2 3">
    <name type="scientific">Tolypocladium capitatum</name>
    <dbReference type="NCBI Taxonomy" id="45235"/>
    <lineage>
        <taxon>Eukaryota</taxon>
        <taxon>Fungi</taxon>
        <taxon>Dikarya</taxon>
        <taxon>Ascomycota</taxon>
        <taxon>Pezizomycotina</taxon>
        <taxon>Sordariomycetes</taxon>
        <taxon>Hypocreomycetidae</taxon>
        <taxon>Hypocreales</taxon>
        <taxon>Ophiocordycipitaceae</taxon>
        <taxon>Tolypocladium</taxon>
    </lineage>
</organism>
<evidence type="ECO:0000313" key="3">
    <source>
        <dbReference type="Proteomes" id="UP000236621"/>
    </source>
</evidence>
<comment type="caution">
    <text evidence="2">The sequence shown here is derived from an EMBL/GenBank/DDBJ whole genome shotgun (WGS) entry which is preliminary data.</text>
</comment>
<evidence type="ECO:0000313" key="2">
    <source>
        <dbReference type="EMBL" id="PNY27907.1"/>
    </source>
</evidence>
<feature type="compositionally biased region" description="Low complexity" evidence="1">
    <location>
        <begin position="17"/>
        <end position="50"/>
    </location>
</feature>
<name>A0A2K3QK32_9HYPO</name>
<dbReference type="EMBL" id="NRSZ01000328">
    <property type="protein sequence ID" value="PNY27907.1"/>
    <property type="molecule type" value="Genomic_DNA"/>
</dbReference>
<accession>A0A2K3QK32</accession>
<evidence type="ECO:0000256" key="1">
    <source>
        <dbReference type="SAM" id="MobiDB-lite"/>
    </source>
</evidence>
<keyword evidence="3" id="KW-1185">Reference proteome</keyword>